<dbReference type="Gene3D" id="3.40.50.1110">
    <property type="entry name" value="SGNH hydrolase"/>
    <property type="match status" value="1"/>
</dbReference>
<name>A0A5C1Q1M5_9BURK</name>
<accession>A0A5C1Q1M5</accession>
<dbReference type="PANTHER" id="PTHR30383">
    <property type="entry name" value="THIOESTERASE 1/PROTEASE 1/LYSOPHOSPHOLIPASE L1"/>
    <property type="match status" value="1"/>
</dbReference>
<dbReference type="InterPro" id="IPR013830">
    <property type="entry name" value="SGNH_hydro"/>
</dbReference>
<proteinExistence type="predicted"/>
<sequence>MATDSRRGSARSISCRIVSSPVASRTRLLTPETSMIAVPAVSFMSPCPGFAPNWKRRHCIAALLSLAVAGSASAQAPGAATRRVLIVGDSLSAEYGIARGSGWVALLERRLADRKIAAGVINASISGDTTSGGRARLTALLAQHRPTHVVIELGGNDALRGLPLKQTEANLVAMTRAAREAGAKVLLVGMQVPPNYGAAYARDFAALFAQVAQAEKTALVPFLLAGIADDPADPLRWFQPDRIHPVAAAHPRILDNVWPVLQRWLSPSGA</sequence>
<dbReference type="InterPro" id="IPR051532">
    <property type="entry name" value="Ester_Hydrolysis_Enzymes"/>
</dbReference>
<organism evidence="1 2">
    <name type="scientific">Sphaerotilus sulfidivorans</name>
    <dbReference type="NCBI Taxonomy" id="639200"/>
    <lineage>
        <taxon>Bacteria</taxon>
        <taxon>Pseudomonadati</taxon>
        <taxon>Pseudomonadota</taxon>
        <taxon>Betaproteobacteria</taxon>
        <taxon>Burkholderiales</taxon>
        <taxon>Sphaerotilaceae</taxon>
        <taxon>Sphaerotilus</taxon>
    </lineage>
</organism>
<reference evidence="1 2" key="1">
    <citation type="submission" date="2019-02" db="EMBL/GenBank/DDBJ databases">
        <title>Complete Genome Sequence and Methylome Analysis of Sphaerotilus natans subsp. sulfidivorans D-507.</title>
        <authorList>
            <person name="Fomenkov A."/>
            <person name="Gridneva E."/>
            <person name="Smolyakov D."/>
            <person name="Dubinina G."/>
            <person name="Vincze T."/>
            <person name="Grabovich M."/>
            <person name="Roberts R.J."/>
        </authorList>
    </citation>
    <scope>NUCLEOTIDE SEQUENCE [LARGE SCALE GENOMIC DNA]</scope>
    <source>
        <strain evidence="1 2">D-507</strain>
    </source>
</reference>
<gene>
    <name evidence="1" type="ORF">EWH46_08710</name>
</gene>
<dbReference type="SUPFAM" id="SSF52266">
    <property type="entry name" value="SGNH hydrolase"/>
    <property type="match status" value="1"/>
</dbReference>
<dbReference type="KEGG" id="snn:EWH46_08710"/>
<dbReference type="InterPro" id="IPR036514">
    <property type="entry name" value="SGNH_hydro_sf"/>
</dbReference>
<dbReference type="OrthoDB" id="9786188at2"/>
<dbReference type="EMBL" id="CP035708">
    <property type="protein sequence ID" value="QEN00849.1"/>
    <property type="molecule type" value="Genomic_DNA"/>
</dbReference>
<dbReference type="GO" id="GO:0004622">
    <property type="term" value="F:phosphatidylcholine lysophospholipase activity"/>
    <property type="evidence" value="ECO:0007669"/>
    <property type="project" value="TreeGrafter"/>
</dbReference>
<dbReference type="CDD" id="cd01822">
    <property type="entry name" value="Lysophospholipase_L1_like"/>
    <property type="match status" value="1"/>
</dbReference>
<dbReference type="Pfam" id="PF13472">
    <property type="entry name" value="Lipase_GDSL_2"/>
    <property type="match status" value="1"/>
</dbReference>
<evidence type="ECO:0000313" key="1">
    <source>
        <dbReference type="EMBL" id="QEN00849.1"/>
    </source>
</evidence>
<protein>
    <submittedName>
        <fullName evidence="1">Arylesterase</fullName>
    </submittedName>
</protein>
<evidence type="ECO:0000313" key="2">
    <source>
        <dbReference type="Proteomes" id="UP000323522"/>
    </source>
</evidence>
<dbReference type="Proteomes" id="UP000323522">
    <property type="component" value="Chromosome"/>
</dbReference>
<dbReference type="PANTHER" id="PTHR30383:SF24">
    <property type="entry name" value="THIOESTERASE 1_PROTEASE 1_LYSOPHOSPHOLIPASE L1"/>
    <property type="match status" value="1"/>
</dbReference>
<dbReference type="AlphaFoldDB" id="A0A5C1Q1M5"/>